<dbReference type="AlphaFoldDB" id="A0A964T3T9"/>
<organism evidence="7 8">
    <name type="scientific">Propylenella binzhouense</name>
    <dbReference type="NCBI Taxonomy" id="2555902"/>
    <lineage>
        <taxon>Bacteria</taxon>
        <taxon>Pseudomonadati</taxon>
        <taxon>Pseudomonadota</taxon>
        <taxon>Alphaproteobacteria</taxon>
        <taxon>Hyphomicrobiales</taxon>
        <taxon>Propylenellaceae</taxon>
        <taxon>Propylenella</taxon>
    </lineage>
</organism>
<feature type="transmembrane region" description="Helical" evidence="5">
    <location>
        <begin position="319"/>
        <end position="341"/>
    </location>
</feature>
<dbReference type="Pfam" id="PF07690">
    <property type="entry name" value="MFS_1"/>
    <property type="match status" value="1"/>
</dbReference>
<evidence type="ECO:0000256" key="2">
    <source>
        <dbReference type="ARBA" id="ARBA00022989"/>
    </source>
</evidence>
<feature type="transmembrane region" description="Helical" evidence="5">
    <location>
        <begin position="411"/>
        <end position="437"/>
    </location>
</feature>
<reference evidence="7" key="1">
    <citation type="submission" date="2019-03" db="EMBL/GenBank/DDBJ databases">
        <title>Afifella sp. nov., isolated from activated sludge.</title>
        <authorList>
            <person name="Li Q."/>
            <person name="Liu Y."/>
        </authorList>
    </citation>
    <scope>NUCLEOTIDE SEQUENCE</scope>
    <source>
        <strain evidence="7">L72</strain>
    </source>
</reference>
<feature type="transmembrane region" description="Helical" evidence="5">
    <location>
        <begin position="220"/>
        <end position="242"/>
    </location>
</feature>
<evidence type="ECO:0000259" key="6">
    <source>
        <dbReference type="PROSITE" id="PS50850"/>
    </source>
</evidence>
<feature type="transmembrane region" description="Helical" evidence="5">
    <location>
        <begin position="187"/>
        <end position="208"/>
    </location>
</feature>
<feature type="transmembrane region" description="Helical" evidence="5">
    <location>
        <begin position="378"/>
        <end position="399"/>
    </location>
</feature>
<dbReference type="InterPro" id="IPR020846">
    <property type="entry name" value="MFS_dom"/>
</dbReference>
<evidence type="ECO:0000313" key="8">
    <source>
        <dbReference type="Proteomes" id="UP000773614"/>
    </source>
</evidence>
<dbReference type="GO" id="GO:0005886">
    <property type="term" value="C:plasma membrane"/>
    <property type="evidence" value="ECO:0007669"/>
    <property type="project" value="TreeGrafter"/>
</dbReference>
<keyword evidence="1 5" id="KW-0812">Transmembrane</keyword>
<dbReference type="CDD" id="cd17477">
    <property type="entry name" value="MFS_YcaD_like"/>
    <property type="match status" value="1"/>
</dbReference>
<dbReference type="InterPro" id="IPR011701">
    <property type="entry name" value="MFS"/>
</dbReference>
<protein>
    <submittedName>
        <fullName evidence="7">MFS transporter</fullName>
    </submittedName>
</protein>
<dbReference type="PANTHER" id="PTHR23521:SF3">
    <property type="entry name" value="MFS TRANSPORTER"/>
    <property type="match status" value="1"/>
</dbReference>
<sequence length="522" mass="54527">MGSEATIHPVFIKAAGLRRRNPGRAIGRPCPHLAREGGAGKPGSKRGRGGATRIFSSPRRVPPLLRRIGGYKTRQTRPQGGRPNATVPVLARQLLPILALLTSTAFLLTANGLHALLLPLRGTAEHFSTTEIGLVGTGWAAGFVLGCLLAPAIVQRVGHIRAFSAAAASAAIIILLNGLLVLPASWILLRVCSGFALAGAFMIIESWLNERATNENRGTIFSLYLTVTYVAITAGQFLVAAADPRRPASFMLGAIFFCLAVLPTALSTAQSPRPLTRARLDLRKLFGNSPVAFVTVTMIGVVNGAFGTLAAVFGVETGLSTGLIALMMGITIIAGAITQLPAGRLSDRTDRRYVIAGAALSSAATGLAIYLLEPVDATALLVLTGIYGALTYPLYGLAVAHANDFAEPDDFVAVSGGLLLLYGLGTMVGPLAAGFVMAHLGPAALFLVTATGHTLIAIYAILRTFKRAPVPEEVRGPFQTVPISRALTTGTALLDPRAEEPAAGGDELENTAERDPELAEAE</sequence>
<dbReference type="GO" id="GO:0022857">
    <property type="term" value="F:transmembrane transporter activity"/>
    <property type="evidence" value="ECO:0007669"/>
    <property type="project" value="InterPro"/>
</dbReference>
<accession>A0A964T3T9</accession>
<dbReference type="PANTHER" id="PTHR23521">
    <property type="entry name" value="TRANSPORTER MFS SUPERFAMILY"/>
    <property type="match status" value="1"/>
</dbReference>
<evidence type="ECO:0000256" key="3">
    <source>
        <dbReference type="ARBA" id="ARBA00023136"/>
    </source>
</evidence>
<keyword evidence="8" id="KW-1185">Reference proteome</keyword>
<feature type="transmembrane region" description="Helical" evidence="5">
    <location>
        <begin position="353"/>
        <end position="372"/>
    </location>
</feature>
<dbReference type="Gene3D" id="1.20.1250.20">
    <property type="entry name" value="MFS general substrate transporter like domains"/>
    <property type="match status" value="2"/>
</dbReference>
<gene>
    <name evidence="7" type="ORF">E4O86_08215</name>
</gene>
<dbReference type="OrthoDB" id="9797524at2"/>
<evidence type="ECO:0000256" key="4">
    <source>
        <dbReference type="SAM" id="MobiDB-lite"/>
    </source>
</evidence>
<feature type="region of interest" description="Disordered" evidence="4">
    <location>
        <begin position="21"/>
        <end position="56"/>
    </location>
</feature>
<proteinExistence type="predicted"/>
<feature type="transmembrane region" description="Helical" evidence="5">
    <location>
        <begin position="443"/>
        <end position="462"/>
    </location>
</feature>
<keyword evidence="3 5" id="KW-0472">Membrane</keyword>
<evidence type="ECO:0000256" key="5">
    <source>
        <dbReference type="SAM" id="Phobius"/>
    </source>
</evidence>
<evidence type="ECO:0000313" key="7">
    <source>
        <dbReference type="EMBL" id="MYZ47695.1"/>
    </source>
</evidence>
<dbReference type="PROSITE" id="PS50850">
    <property type="entry name" value="MFS"/>
    <property type="match status" value="1"/>
</dbReference>
<dbReference type="InterPro" id="IPR036259">
    <property type="entry name" value="MFS_trans_sf"/>
</dbReference>
<feature type="compositionally biased region" description="Basic and acidic residues" evidence="4">
    <location>
        <begin position="511"/>
        <end position="522"/>
    </location>
</feature>
<feature type="region of interest" description="Disordered" evidence="4">
    <location>
        <begin position="490"/>
        <end position="522"/>
    </location>
</feature>
<name>A0A964T3T9_9HYPH</name>
<feature type="transmembrane region" description="Helical" evidence="5">
    <location>
        <begin position="162"/>
        <end position="181"/>
    </location>
</feature>
<keyword evidence="2 5" id="KW-1133">Transmembrane helix</keyword>
<dbReference type="SUPFAM" id="SSF103473">
    <property type="entry name" value="MFS general substrate transporter"/>
    <property type="match status" value="1"/>
</dbReference>
<dbReference type="InterPro" id="IPR047200">
    <property type="entry name" value="MFS_YcaD-like"/>
</dbReference>
<feature type="transmembrane region" description="Helical" evidence="5">
    <location>
        <begin position="248"/>
        <end position="269"/>
    </location>
</feature>
<feature type="transmembrane region" description="Helical" evidence="5">
    <location>
        <begin position="132"/>
        <end position="150"/>
    </location>
</feature>
<comment type="caution">
    <text evidence="7">The sequence shown here is derived from an EMBL/GenBank/DDBJ whole genome shotgun (WGS) entry which is preliminary data.</text>
</comment>
<feature type="domain" description="Major facilitator superfamily (MFS) profile" evidence="6">
    <location>
        <begin position="284"/>
        <end position="522"/>
    </location>
</feature>
<evidence type="ECO:0000256" key="1">
    <source>
        <dbReference type="ARBA" id="ARBA00022692"/>
    </source>
</evidence>
<feature type="transmembrane region" description="Helical" evidence="5">
    <location>
        <begin position="97"/>
        <end position="120"/>
    </location>
</feature>
<feature type="transmembrane region" description="Helical" evidence="5">
    <location>
        <begin position="290"/>
        <end position="313"/>
    </location>
</feature>
<dbReference type="Proteomes" id="UP000773614">
    <property type="component" value="Unassembled WGS sequence"/>
</dbReference>
<dbReference type="EMBL" id="SPKJ01000019">
    <property type="protein sequence ID" value="MYZ47695.1"/>
    <property type="molecule type" value="Genomic_DNA"/>
</dbReference>